<dbReference type="Pfam" id="PF02678">
    <property type="entry name" value="Pirin"/>
    <property type="match status" value="1"/>
</dbReference>
<proteinExistence type="inferred from homology"/>
<dbReference type="InterPro" id="IPR014710">
    <property type="entry name" value="RmlC-like_jellyroll"/>
</dbReference>
<evidence type="ECO:0000256" key="2">
    <source>
        <dbReference type="SAM" id="MobiDB-lite"/>
    </source>
</evidence>
<dbReference type="InterPro" id="IPR012093">
    <property type="entry name" value="Pirin"/>
</dbReference>
<dbReference type="PANTHER" id="PTHR13903:SF8">
    <property type="entry name" value="PIRIN"/>
    <property type="match status" value="1"/>
</dbReference>
<dbReference type="InterPro" id="IPR011051">
    <property type="entry name" value="RmlC_Cupin_sf"/>
</dbReference>
<organism evidence="6">
    <name type="scientific">freshwater metagenome</name>
    <dbReference type="NCBI Taxonomy" id="449393"/>
    <lineage>
        <taxon>unclassified sequences</taxon>
        <taxon>metagenomes</taxon>
        <taxon>ecological metagenomes</taxon>
    </lineage>
</organism>
<dbReference type="EMBL" id="CAFBPR010000016">
    <property type="protein sequence ID" value="CAB5015898.1"/>
    <property type="molecule type" value="Genomic_DNA"/>
</dbReference>
<dbReference type="Pfam" id="PF05726">
    <property type="entry name" value="Pirin_C"/>
    <property type="match status" value="1"/>
</dbReference>
<feature type="region of interest" description="Disordered" evidence="2">
    <location>
        <begin position="313"/>
        <end position="349"/>
    </location>
</feature>
<evidence type="ECO:0000259" key="3">
    <source>
        <dbReference type="Pfam" id="PF02678"/>
    </source>
</evidence>
<protein>
    <submittedName>
        <fullName evidence="6">Unannotated protein</fullName>
    </submittedName>
</protein>
<dbReference type="PANTHER" id="PTHR13903">
    <property type="entry name" value="PIRIN-RELATED"/>
    <property type="match status" value="1"/>
</dbReference>
<feature type="domain" description="Pirin N-terminal" evidence="3">
    <location>
        <begin position="42"/>
        <end position="146"/>
    </location>
</feature>
<sequence>MPAVTVKDITVLPRVVSDPLARARRVKSITTAPQGHEGEGFPVRRAFAGVDLADLDPFIHLDQMGEVEYAPGEPKGTPWHPHRGFETVTYIIDGIFDHYDNHGGGGTISDGDTQWMTAGSGILHIETPPEHLVVSGGLFHGFQLWVNLPAAKKWSPPAYQHLVASDVALLSSEDGGALLRVIAGEVGGHNGPGATQTPITLVHATLQPGAELRLPWNQSYNALAYVLNGFGSVGDEKHPISTGQLVTYRDGDSIVIAADKTQESRSPTLDVLILGGLPIKEPVAWMGPFVMNTKSEVLKAFDDFQKGVLGTVPPDWSKSKRPNQRDGIGYKLSGDLKGVHGTPDELQES</sequence>
<dbReference type="InterPro" id="IPR003829">
    <property type="entry name" value="Pirin_N_dom"/>
</dbReference>
<name>A0A6J7QE27_9ZZZZ</name>
<dbReference type="CDD" id="cd02247">
    <property type="entry name" value="cupin_pirin_C"/>
    <property type="match status" value="1"/>
</dbReference>
<evidence type="ECO:0000259" key="4">
    <source>
        <dbReference type="Pfam" id="PF05726"/>
    </source>
</evidence>
<evidence type="ECO:0000313" key="6">
    <source>
        <dbReference type="EMBL" id="CAB5015898.1"/>
    </source>
</evidence>
<comment type="similarity">
    <text evidence="1">Belongs to the pirin family.</text>
</comment>
<dbReference type="PIRSF" id="PIRSF006232">
    <property type="entry name" value="Pirin"/>
    <property type="match status" value="1"/>
</dbReference>
<dbReference type="EMBL" id="CAEZYN010000044">
    <property type="protein sequence ID" value="CAB4722953.1"/>
    <property type="molecule type" value="Genomic_DNA"/>
</dbReference>
<evidence type="ECO:0000313" key="5">
    <source>
        <dbReference type="EMBL" id="CAB4722953.1"/>
    </source>
</evidence>
<dbReference type="AlphaFoldDB" id="A0A6J7QE27"/>
<dbReference type="SUPFAM" id="SSF51182">
    <property type="entry name" value="RmlC-like cupins"/>
    <property type="match status" value="1"/>
</dbReference>
<accession>A0A6J7QE27</accession>
<dbReference type="InterPro" id="IPR008778">
    <property type="entry name" value="Pirin_C_dom"/>
</dbReference>
<reference evidence="6" key="1">
    <citation type="submission" date="2020-05" db="EMBL/GenBank/DDBJ databases">
        <authorList>
            <person name="Chiriac C."/>
            <person name="Salcher M."/>
            <person name="Ghai R."/>
            <person name="Kavagutti S V."/>
        </authorList>
    </citation>
    <scope>NUCLEOTIDE SEQUENCE</scope>
</reference>
<gene>
    <name evidence="5" type="ORF">UFOPK2715_00581</name>
    <name evidence="6" type="ORF">UFOPK4125_00174</name>
</gene>
<dbReference type="Gene3D" id="2.60.120.10">
    <property type="entry name" value="Jelly Rolls"/>
    <property type="match status" value="2"/>
</dbReference>
<feature type="domain" description="Pirin C-terminal" evidence="4">
    <location>
        <begin position="202"/>
        <end position="308"/>
    </location>
</feature>
<evidence type="ECO:0000256" key="1">
    <source>
        <dbReference type="ARBA" id="ARBA00008416"/>
    </source>
</evidence>
<dbReference type="CDD" id="cd02909">
    <property type="entry name" value="cupin_pirin_N"/>
    <property type="match status" value="1"/>
</dbReference>